<dbReference type="Gene3D" id="3.40.710.10">
    <property type="entry name" value="DD-peptidase/beta-lactamase superfamily"/>
    <property type="match status" value="1"/>
</dbReference>
<accession>A0A9X3NJM5</accession>
<evidence type="ECO:0000259" key="3">
    <source>
        <dbReference type="Pfam" id="PF00144"/>
    </source>
</evidence>
<comment type="caution">
    <text evidence="4">The sequence shown here is derived from an EMBL/GenBank/DDBJ whole genome shotgun (WGS) entry which is preliminary data.</text>
</comment>
<dbReference type="InterPro" id="IPR012338">
    <property type="entry name" value="Beta-lactam/transpept-like"/>
</dbReference>
<feature type="transmembrane region" description="Helical" evidence="2">
    <location>
        <begin position="429"/>
        <end position="447"/>
    </location>
</feature>
<sequence>MRANRPRHGRGTTAEGRRRRTARGAGGGAAPGTARGVGAPAAPAAVGAALAVLAALGAMAVPGPPAHADTAEAVAARMDRYAERYVADTGLPGAAVAVTRGEEVVLTAGYGRAADGTELTADTPMRVASLSKSFTALAVMQLVEAGEVDLDQPVRRYLPEFRIADPRGADITVRQLLDQTSGMSDRTFPEATSPQPDTLREAVARLRAVELEADPGTDWNYHNPNYHVAARLVEVVSGLEFDAYMEREVFAPAGMDDTVAAPSTGAPVPGLAEGFIRAYGTSVAVPEPDQFAVGSGGIVSTAEDMAEWMVVQNSGGRASTGERLLSAEGIAETHTASANEGRSALGWMRRTPEAGDHTRLPQVWHGGMLSTYSSYQFLVPETGYGVAVLFNSGMTLTEEDTARLADGLLALAEGRTPPEGGSTLWRTDAVFGVLTAVVAALGVRGTLRGGTWAARRLRRPRWRAFVRLLPYLVPPGLLAVFQPLADTVMGGRDASWLTRFYAVPAELLFLATAALACAAVVVARVTALAGGARTPDRG</sequence>
<dbReference type="RefSeq" id="WP_270071538.1">
    <property type="nucleotide sequence ID" value="NZ_JAJAQC010000009.1"/>
</dbReference>
<proteinExistence type="predicted"/>
<evidence type="ECO:0000313" key="5">
    <source>
        <dbReference type="Proteomes" id="UP001140076"/>
    </source>
</evidence>
<keyword evidence="2" id="KW-1133">Transmembrane helix</keyword>
<dbReference type="EMBL" id="JAJAQC010000009">
    <property type="protein sequence ID" value="MDA0564250.1"/>
    <property type="molecule type" value="Genomic_DNA"/>
</dbReference>
<reference evidence="4" key="1">
    <citation type="submission" date="2021-10" db="EMBL/GenBank/DDBJ databases">
        <title>Streptomonospora sp. nov., isolated from mangrove soil.</title>
        <authorList>
            <person name="Chen X."/>
            <person name="Ge X."/>
            <person name="Liu W."/>
        </authorList>
    </citation>
    <scope>NUCLEOTIDE SEQUENCE</scope>
    <source>
        <strain evidence="4">S1-112</strain>
    </source>
</reference>
<dbReference type="Proteomes" id="UP001140076">
    <property type="component" value="Unassembled WGS sequence"/>
</dbReference>
<dbReference type="InterPro" id="IPR050491">
    <property type="entry name" value="AmpC-like"/>
</dbReference>
<dbReference type="AlphaFoldDB" id="A0A9X3NJM5"/>
<evidence type="ECO:0000313" key="4">
    <source>
        <dbReference type="EMBL" id="MDA0564250.1"/>
    </source>
</evidence>
<keyword evidence="2" id="KW-0472">Membrane</keyword>
<keyword evidence="2" id="KW-0812">Transmembrane</keyword>
<gene>
    <name evidence="4" type="ORF">LG943_07915</name>
</gene>
<organism evidence="4 5">
    <name type="scientific">Streptomonospora mangrovi</name>
    <dbReference type="NCBI Taxonomy" id="2883123"/>
    <lineage>
        <taxon>Bacteria</taxon>
        <taxon>Bacillati</taxon>
        <taxon>Actinomycetota</taxon>
        <taxon>Actinomycetes</taxon>
        <taxon>Streptosporangiales</taxon>
        <taxon>Nocardiopsidaceae</taxon>
        <taxon>Streptomonospora</taxon>
    </lineage>
</organism>
<dbReference type="PANTHER" id="PTHR46825">
    <property type="entry name" value="D-ALANYL-D-ALANINE-CARBOXYPEPTIDASE/ENDOPEPTIDASE AMPH"/>
    <property type="match status" value="1"/>
</dbReference>
<feature type="transmembrane region" description="Helical" evidence="2">
    <location>
        <begin position="468"/>
        <end position="485"/>
    </location>
</feature>
<dbReference type="SUPFAM" id="SSF56601">
    <property type="entry name" value="beta-lactamase/transpeptidase-like"/>
    <property type="match status" value="1"/>
</dbReference>
<feature type="domain" description="Beta-lactamase-related" evidence="3">
    <location>
        <begin position="79"/>
        <end position="405"/>
    </location>
</feature>
<feature type="compositionally biased region" description="Basic residues" evidence="1">
    <location>
        <begin position="1"/>
        <end position="10"/>
    </location>
</feature>
<keyword evidence="5" id="KW-1185">Reference proteome</keyword>
<dbReference type="Pfam" id="PF00144">
    <property type="entry name" value="Beta-lactamase"/>
    <property type="match status" value="1"/>
</dbReference>
<protein>
    <submittedName>
        <fullName evidence="4">Beta-lactamase family protein</fullName>
    </submittedName>
</protein>
<dbReference type="PANTHER" id="PTHR46825:SF9">
    <property type="entry name" value="BETA-LACTAMASE-RELATED DOMAIN-CONTAINING PROTEIN"/>
    <property type="match status" value="1"/>
</dbReference>
<evidence type="ECO:0000256" key="2">
    <source>
        <dbReference type="SAM" id="Phobius"/>
    </source>
</evidence>
<dbReference type="InterPro" id="IPR001466">
    <property type="entry name" value="Beta-lactam-related"/>
</dbReference>
<feature type="region of interest" description="Disordered" evidence="1">
    <location>
        <begin position="1"/>
        <end position="38"/>
    </location>
</feature>
<feature type="transmembrane region" description="Helical" evidence="2">
    <location>
        <begin position="505"/>
        <end position="527"/>
    </location>
</feature>
<evidence type="ECO:0000256" key="1">
    <source>
        <dbReference type="SAM" id="MobiDB-lite"/>
    </source>
</evidence>
<name>A0A9X3NJM5_9ACTN</name>